<keyword evidence="1" id="KW-0732">Signal</keyword>
<evidence type="ECO:0000313" key="2">
    <source>
        <dbReference type="Ensembl" id="ENSGAGP00000017714.1"/>
    </source>
</evidence>
<evidence type="ECO:0000256" key="1">
    <source>
        <dbReference type="SAM" id="SignalP"/>
    </source>
</evidence>
<evidence type="ECO:0000313" key="3">
    <source>
        <dbReference type="Proteomes" id="UP000291020"/>
    </source>
</evidence>
<feature type="chain" id="PRO_5019090281" evidence="1">
    <location>
        <begin position="22"/>
        <end position="100"/>
    </location>
</feature>
<keyword evidence="3" id="KW-1185">Reference proteome</keyword>
<dbReference type="Proteomes" id="UP000291020">
    <property type="component" value="Unassembled WGS sequence"/>
</dbReference>
<name>A0A452HRS2_9SAUR</name>
<dbReference type="AlphaFoldDB" id="A0A452HRS2"/>
<organism evidence="2 3">
    <name type="scientific">Gopherus agassizii</name>
    <name type="common">Agassiz's desert tortoise</name>
    <dbReference type="NCBI Taxonomy" id="38772"/>
    <lineage>
        <taxon>Eukaryota</taxon>
        <taxon>Metazoa</taxon>
        <taxon>Chordata</taxon>
        <taxon>Craniata</taxon>
        <taxon>Vertebrata</taxon>
        <taxon>Euteleostomi</taxon>
        <taxon>Archelosauria</taxon>
        <taxon>Testudinata</taxon>
        <taxon>Testudines</taxon>
        <taxon>Cryptodira</taxon>
        <taxon>Durocryptodira</taxon>
        <taxon>Testudinoidea</taxon>
        <taxon>Testudinidae</taxon>
        <taxon>Gopherus</taxon>
    </lineage>
</organism>
<dbReference type="STRING" id="38772.ENSGAGP00000017714"/>
<feature type="signal peptide" evidence="1">
    <location>
        <begin position="1"/>
        <end position="21"/>
    </location>
</feature>
<reference evidence="2" key="3">
    <citation type="submission" date="2025-09" db="UniProtKB">
        <authorList>
            <consortium name="Ensembl"/>
        </authorList>
    </citation>
    <scope>IDENTIFICATION</scope>
</reference>
<proteinExistence type="predicted"/>
<reference evidence="3" key="1">
    <citation type="journal article" date="2017" name="PLoS ONE">
        <title>The Agassiz's desert tortoise genome provides a resource for the conservation of a threatened species.</title>
        <authorList>
            <person name="Tollis M."/>
            <person name="DeNardo D.F."/>
            <person name="Cornelius J.A."/>
            <person name="Dolby G.A."/>
            <person name="Edwards T."/>
            <person name="Henen B.T."/>
            <person name="Karl A.E."/>
            <person name="Murphy R.W."/>
            <person name="Kusumi K."/>
        </authorList>
    </citation>
    <scope>NUCLEOTIDE SEQUENCE [LARGE SCALE GENOMIC DNA]</scope>
</reference>
<protein>
    <submittedName>
        <fullName evidence="2">Uncharacterized protein</fullName>
    </submittedName>
</protein>
<sequence>MVLILPHILIAVLQFFRRGQQVFLKAEETPPPPPPPHTAWDALLSLGSVIDVACLREVIKDAITSVLPKVEHVYVYLLDGEARLTCDDPPHELPPEGKIR</sequence>
<dbReference type="Ensembl" id="ENSGAGT00000020210.1">
    <property type="protein sequence ID" value="ENSGAGP00000017714.1"/>
    <property type="gene ID" value="ENSGAGG00000013158.1"/>
</dbReference>
<accession>A0A452HRS2</accession>
<reference evidence="2" key="2">
    <citation type="submission" date="2025-08" db="UniProtKB">
        <authorList>
            <consortium name="Ensembl"/>
        </authorList>
    </citation>
    <scope>IDENTIFICATION</scope>
</reference>